<feature type="modified residue" description="4-aspartylphosphate" evidence="2">
    <location>
        <position position="195"/>
    </location>
</feature>
<dbReference type="SMART" id="SM00448">
    <property type="entry name" value="REC"/>
    <property type="match status" value="2"/>
</dbReference>
<reference evidence="5" key="1">
    <citation type="submission" date="2020-05" db="EMBL/GenBank/DDBJ databases">
        <title>Frigoriglobus tundricola gen. nov., sp. nov., a psychrotolerant cellulolytic planctomycete of the family Gemmataceae with two divergent copies of 16S rRNA gene.</title>
        <authorList>
            <person name="Kulichevskaya I.S."/>
            <person name="Ivanova A.A."/>
            <person name="Naumoff D.G."/>
            <person name="Beletsky A.V."/>
            <person name="Rijpstra W.I.C."/>
            <person name="Sinninghe Damste J.S."/>
            <person name="Mardanov A.V."/>
            <person name="Ravin N.V."/>
            <person name="Dedysh S.N."/>
        </authorList>
    </citation>
    <scope>NUCLEOTIDE SEQUENCE [LARGE SCALE GENOMIC DNA]</scope>
    <source>
        <strain evidence="5">PL17</strain>
    </source>
</reference>
<dbReference type="Gene3D" id="3.40.50.2300">
    <property type="match status" value="2"/>
</dbReference>
<evidence type="ECO:0000313" key="4">
    <source>
        <dbReference type="EMBL" id="QJW93702.1"/>
    </source>
</evidence>
<dbReference type="SUPFAM" id="SSF52172">
    <property type="entry name" value="CheY-like"/>
    <property type="match status" value="2"/>
</dbReference>
<dbReference type="PANTHER" id="PTHR44591:SF3">
    <property type="entry name" value="RESPONSE REGULATORY DOMAIN-CONTAINING PROTEIN"/>
    <property type="match status" value="1"/>
</dbReference>
<dbReference type="InterPro" id="IPR011006">
    <property type="entry name" value="CheY-like_superfamily"/>
</dbReference>
<organism evidence="4 5">
    <name type="scientific">Frigoriglobus tundricola</name>
    <dbReference type="NCBI Taxonomy" id="2774151"/>
    <lineage>
        <taxon>Bacteria</taxon>
        <taxon>Pseudomonadati</taxon>
        <taxon>Planctomycetota</taxon>
        <taxon>Planctomycetia</taxon>
        <taxon>Gemmatales</taxon>
        <taxon>Gemmataceae</taxon>
        <taxon>Frigoriglobus</taxon>
    </lineage>
</organism>
<dbReference type="Pfam" id="PF00072">
    <property type="entry name" value="Response_reg"/>
    <property type="match status" value="2"/>
</dbReference>
<gene>
    <name evidence="4" type="ORF">FTUN_1212</name>
</gene>
<feature type="domain" description="Response regulatory" evidence="3">
    <location>
        <begin position="146"/>
        <end position="263"/>
    </location>
</feature>
<dbReference type="PROSITE" id="PS50110">
    <property type="entry name" value="RESPONSE_REGULATORY"/>
    <property type="match status" value="2"/>
</dbReference>
<dbReference type="InterPro" id="IPR050595">
    <property type="entry name" value="Bact_response_regulator"/>
</dbReference>
<evidence type="ECO:0000256" key="1">
    <source>
        <dbReference type="ARBA" id="ARBA00022553"/>
    </source>
</evidence>
<dbReference type="RefSeq" id="WP_171469855.1">
    <property type="nucleotide sequence ID" value="NZ_CP053452.2"/>
</dbReference>
<proteinExistence type="predicted"/>
<feature type="domain" description="Response regulatory" evidence="3">
    <location>
        <begin position="4"/>
        <end position="120"/>
    </location>
</feature>
<dbReference type="InterPro" id="IPR001789">
    <property type="entry name" value="Sig_transdc_resp-reg_receiver"/>
</dbReference>
<dbReference type="PANTHER" id="PTHR44591">
    <property type="entry name" value="STRESS RESPONSE REGULATOR PROTEIN 1"/>
    <property type="match status" value="1"/>
</dbReference>
<dbReference type="Proteomes" id="UP000503447">
    <property type="component" value="Chromosome"/>
</dbReference>
<dbReference type="EMBL" id="CP053452">
    <property type="protein sequence ID" value="QJW93702.1"/>
    <property type="molecule type" value="Genomic_DNA"/>
</dbReference>
<dbReference type="AlphaFoldDB" id="A0A6M5YL21"/>
<keyword evidence="1 2" id="KW-0597">Phosphoprotein</keyword>
<evidence type="ECO:0000259" key="3">
    <source>
        <dbReference type="PROSITE" id="PS50110"/>
    </source>
</evidence>
<dbReference type="GO" id="GO:0000160">
    <property type="term" value="P:phosphorelay signal transduction system"/>
    <property type="evidence" value="ECO:0007669"/>
    <property type="project" value="InterPro"/>
</dbReference>
<keyword evidence="5" id="KW-1185">Reference proteome</keyword>
<name>A0A6M5YL21_9BACT</name>
<accession>A0A6M5YL21</accession>
<protein>
    <submittedName>
        <fullName evidence="4">Phosphate regulon transcriptional regulatory protein PhoB (SphR)</fullName>
    </submittedName>
</protein>
<sequence>MPAHILIIEDNRANLELMSYLLGAFGYDPHTAGDGATGVEIARERPFDLIVCDIHMPGVDGYEVARRLKADPVLRAVPLVAVTALAMVGDRDRVLAAGFDGYIAKPIDPETFVVRVEEYLRHEHRTAAAHARAAPAAANKPTNGLTILVVDNLSVNRDLACSILEPHGYRVLTADGVDQGLAVARGHACDLILSDVCMTGESGYDFIRAVKADGRLAAIPFVFITSTMLEENDRVTGLCLGAARFLCRPIEPDALLAELEACLRAAGRLALGDDSDR</sequence>
<evidence type="ECO:0000313" key="5">
    <source>
        <dbReference type="Proteomes" id="UP000503447"/>
    </source>
</evidence>
<evidence type="ECO:0000256" key="2">
    <source>
        <dbReference type="PROSITE-ProRule" id="PRU00169"/>
    </source>
</evidence>
<feature type="modified residue" description="4-aspartylphosphate" evidence="2">
    <location>
        <position position="53"/>
    </location>
</feature>
<dbReference type="KEGG" id="ftj:FTUN_1212"/>